<evidence type="ECO:0000256" key="3">
    <source>
        <dbReference type="ARBA" id="ARBA00023163"/>
    </source>
</evidence>
<evidence type="ECO:0000256" key="2">
    <source>
        <dbReference type="ARBA" id="ARBA00023125"/>
    </source>
</evidence>
<dbReference type="PANTHER" id="PTHR44688:SF16">
    <property type="entry name" value="DNA-BINDING TRANSCRIPTIONAL ACTIVATOR DEVR_DOSR"/>
    <property type="match status" value="1"/>
</dbReference>
<gene>
    <name evidence="6" type="ORF">Ade02nite_29010</name>
</gene>
<dbReference type="SMART" id="SM00421">
    <property type="entry name" value="HTH_LUXR"/>
    <property type="match status" value="1"/>
</dbReference>
<organism evidence="6 7">
    <name type="scientific">Paractinoplanes deccanensis</name>
    <dbReference type="NCBI Taxonomy" id="113561"/>
    <lineage>
        <taxon>Bacteria</taxon>
        <taxon>Bacillati</taxon>
        <taxon>Actinomycetota</taxon>
        <taxon>Actinomycetes</taxon>
        <taxon>Micromonosporales</taxon>
        <taxon>Micromonosporaceae</taxon>
        <taxon>Paractinoplanes</taxon>
    </lineage>
</organism>
<dbReference type="SUPFAM" id="SSF46894">
    <property type="entry name" value="C-terminal effector domain of the bipartite response regulators"/>
    <property type="match status" value="1"/>
</dbReference>
<accession>A0ABQ3Y2Q2</accession>
<dbReference type="CDD" id="cd06170">
    <property type="entry name" value="LuxR_C_like"/>
    <property type="match status" value="1"/>
</dbReference>
<evidence type="ECO:0000256" key="1">
    <source>
        <dbReference type="ARBA" id="ARBA00023015"/>
    </source>
</evidence>
<protein>
    <recommendedName>
        <fullName evidence="5">HTH luxR-type domain-containing protein</fullName>
    </recommendedName>
</protein>
<dbReference type="PRINTS" id="PR00038">
    <property type="entry name" value="HTHLUXR"/>
</dbReference>
<keyword evidence="1" id="KW-0805">Transcription regulation</keyword>
<evidence type="ECO:0000313" key="6">
    <source>
        <dbReference type="EMBL" id="GID74260.1"/>
    </source>
</evidence>
<proteinExistence type="predicted"/>
<keyword evidence="2" id="KW-0238">DNA-binding</keyword>
<dbReference type="PANTHER" id="PTHR44688">
    <property type="entry name" value="DNA-BINDING TRANSCRIPTIONAL ACTIVATOR DEVR_DOSR"/>
    <property type="match status" value="1"/>
</dbReference>
<sequence>MRGNAIADPRAHGPRGRHRAPGGSRRFPPRRAVILRRAPRRAALTIDGMDELDRVLLGLLASTSSSRASVLDFVAHRLRTLPDPAGLDGDPPVSAGRDALVSAGRDALVSAWRGWEGETRSLATGLLRDGSPESRTAAHHALTILELGLGRYDAALGHALAVRRCGPPPLREQIVPDLLEAATRSSHPGAVPTAARGVDVGVLSPLCRALLSYGDVDDLYRQALDELRHVSLARAHLLYGEWLRRRRRRRDARDHLRTAGDMFASMNAVAFARRAAVELGATAETVGERDGLTAQEAEVARLVAEGHSNREVAEQLFLSQNTVQYHLAKVYRKLGVRSRTQLVRVLLTPAGTP</sequence>
<dbReference type="Proteomes" id="UP000609879">
    <property type="component" value="Unassembled WGS sequence"/>
</dbReference>
<evidence type="ECO:0000313" key="7">
    <source>
        <dbReference type="Proteomes" id="UP000609879"/>
    </source>
</evidence>
<name>A0ABQ3Y2Q2_9ACTN</name>
<dbReference type="PROSITE" id="PS50043">
    <property type="entry name" value="HTH_LUXR_2"/>
    <property type="match status" value="1"/>
</dbReference>
<evidence type="ECO:0000259" key="5">
    <source>
        <dbReference type="PROSITE" id="PS50043"/>
    </source>
</evidence>
<feature type="domain" description="HTH luxR-type" evidence="5">
    <location>
        <begin position="285"/>
        <end position="350"/>
    </location>
</feature>
<dbReference type="InterPro" id="IPR036388">
    <property type="entry name" value="WH-like_DNA-bd_sf"/>
</dbReference>
<dbReference type="EMBL" id="BOMI01000053">
    <property type="protein sequence ID" value="GID74260.1"/>
    <property type="molecule type" value="Genomic_DNA"/>
</dbReference>
<comment type="caution">
    <text evidence="6">The sequence shown here is derived from an EMBL/GenBank/DDBJ whole genome shotgun (WGS) entry which is preliminary data.</text>
</comment>
<feature type="region of interest" description="Disordered" evidence="4">
    <location>
        <begin position="1"/>
        <end position="28"/>
    </location>
</feature>
<dbReference type="InterPro" id="IPR016032">
    <property type="entry name" value="Sig_transdc_resp-reg_C-effctor"/>
</dbReference>
<dbReference type="Pfam" id="PF00196">
    <property type="entry name" value="GerE"/>
    <property type="match status" value="1"/>
</dbReference>
<dbReference type="InterPro" id="IPR000792">
    <property type="entry name" value="Tscrpt_reg_LuxR_C"/>
</dbReference>
<evidence type="ECO:0000256" key="4">
    <source>
        <dbReference type="SAM" id="MobiDB-lite"/>
    </source>
</evidence>
<dbReference type="Gene3D" id="1.10.10.10">
    <property type="entry name" value="Winged helix-like DNA-binding domain superfamily/Winged helix DNA-binding domain"/>
    <property type="match status" value="1"/>
</dbReference>
<keyword evidence="7" id="KW-1185">Reference proteome</keyword>
<reference evidence="6 7" key="1">
    <citation type="submission" date="2021-01" db="EMBL/GenBank/DDBJ databases">
        <title>Whole genome shotgun sequence of Actinoplanes deccanensis NBRC 13994.</title>
        <authorList>
            <person name="Komaki H."/>
            <person name="Tamura T."/>
        </authorList>
    </citation>
    <scope>NUCLEOTIDE SEQUENCE [LARGE SCALE GENOMIC DNA]</scope>
    <source>
        <strain evidence="6 7">NBRC 13994</strain>
    </source>
</reference>
<keyword evidence="3" id="KW-0804">Transcription</keyword>